<keyword evidence="1" id="KW-0479">Metal-binding</keyword>
<dbReference type="Pfam" id="PF14223">
    <property type="entry name" value="Retrotran_gag_2"/>
    <property type="match status" value="1"/>
</dbReference>
<dbReference type="SMART" id="SM00343">
    <property type="entry name" value="ZnF_C2HC"/>
    <property type="match status" value="1"/>
</dbReference>
<evidence type="ECO:0000259" key="2">
    <source>
        <dbReference type="PROSITE" id="PS50158"/>
    </source>
</evidence>
<evidence type="ECO:0000313" key="3">
    <source>
        <dbReference type="EMBL" id="VFQ86000.1"/>
    </source>
</evidence>
<dbReference type="GO" id="GO:0003676">
    <property type="term" value="F:nucleic acid binding"/>
    <property type="evidence" value="ECO:0007669"/>
    <property type="project" value="InterPro"/>
</dbReference>
<dbReference type="PROSITE" id="PS50158">
    <property type="entry name" value="ZF_CCHC"/>
    <property type="match status" value="1"/>
</dbReference>
<reference evidence="3 4" key="1">
    <citation type="submission" date="2018-04" db="EMBL/GenBank/DDBJ databases">
        <authorList>
            <person name="Vogel A."/>
        </authorList>
    </citation>
    <scope>NUCLEOTIDE SEQUENCE [LARGE SCALE GENOMIC DNA]</scope>
</reference>
<keyword evidence="1" id="KW-0862">Zinc</keyword>
<dbReference type="Proteomes" id="UP000595140">
    <property type="component" value="Unassembled WGS sequence"/>
</dbReference>
<sequence>MGQFTRQIGSGFALAGPRWFGLGAINGKRESAASNARRRSRGKPWSEPRRLSPVVRQFVRVGSLVLEISPCCCPSLGLEARRRSPFSPLLFAVGNSSSPLEDAGEEVPMKKVGDKLIPKTEDEFDTEDIKKVEIYAKTINMIYCVVNSDDYKRSRVVQPQRKCGTNWRMKEQKKIDDMFDWFSKIVNDLHALKKTYTDKDLVRKILWSLTSEWCSKADAIYESIGASNINIDGLRGNLKTYESAILNPSLNDQRKGIVLKVVKEPTVNYSSDDDEIKLVMKKFCKLLRKKEKVEDGPVCYGCGEVGHIKNKCPKGQRNARRFKKKRAYIPLGGDSGDESSEEEEE</sequence>
<dbReference type="AlphaFoldDB" id="A0A484MB50"/>
<dbReference type="EMBL" id="OOIL02003034">
    <property type="protein sequence ID" value="VFQ86000.1"/>
    <property type="molecule type" value="Genomic_DNA"/>
</dbReference>
<organism evidence="3 4">
    <name type="scientific">Cuscuta campestris</name>
    <dbReference type="NCBI Taxonomy" id="132261"/>
    <lineage>
        <taxon>Eukaryota</taxon>
        <taxon>Viridiplantae</taxon>
        <taxon>Streptophyta</taxon>
        <taxon>Embryophyta</taxon>
        <taxon>Tracheophyta</taxon>
        <taxon>Spermatophyta</taxon>
        <taxon>Magnoliopsida</taxon>
        <taxon>eudicotyledons</taxon>
        <taxon>Gunneridae</taxon>
        <taxon>Pentapetalae</taxon>
        <taxon>asterids</taxon>
        <taxon>lamiids</taxon>
        <taxon>Solanales</taxon>
        <taxon>Convolvulaceae</taxon>
        <taxon>Cuscuteae</taxon>
        <taxon>Cuscuta</taxon>
        <taxon>Cuscuta subgen. Grammica</taxon>
        <taxon>Cuscuta sect. Cleistogrammica</taxon>
    </lineage>
</organism>
<evidence type="ECO:0000313" key="4">
    <source>
        <dbReference type="Proteomes" id="UP000595140"/>
    </source>
</evidence>
<dbReference type="SUPFAM" id="SSF57756">
    <property type="entry name" value="Retrovirus zinc finger-like domains"/>
    <property type="match status" value="1"/>
</dbReference>
<proteinExistence type="predicted"/>
<dbReference type="GO" id="GO:0008270">
    <property type="term" value="F:zinc ion binding"/>
    <property type="evidence" value="ECO:0007669"/>
    <property type="project" value="UniProtKB-KW"/>
</dbReference>
<dbReference type="InterPro" id="IPR001878">
    <property type="entry name" value="Znf_CCHC"/>
</dbReference>
<accession>A0A484MB50</accession>
<name>A0A484MB50_9ASTE</name>
<keyword evidence="1" id="KW-0863">Zinc-finger</keyword>
<protein>
    <recommendedName>
        <fullName evidence="2">CCHC-type domain-containing protein</fullName>
    </recommendedName>
</protein>
<feature type="domain" description="CCHC-type" evidence="2">
    <location>
        <begin position="299"/>
        <end position="314"/>
    </location>
</feature>
<evidence type="ECO:0000256" key="1">
    <source>
        <dbReference type="PROSITE-ProRule" id="PRU00047"/>
    </source>
</evidence>
<dbReference type="Gene3D" id="4.10.60.10">
    <property type="entry name" value="Zinc finger, CCHC-type"/>
    <property type="match status" value="1"/>
</dbReference>
<dbReference type="InterPro" id="IPR036875">
    <property type="entry name" value="Znf_CCHC_sf"/>
</dbReference>
<dbReference type="OrthoDB" id="1738411at2759"/>
<dbReference type="Pfam" id="PF00098">
    <property type="entry name" value="zf-CCHC"/>
    <property type="match status" value="1"/>
</dbReference>
<keyword evidence="4" id="KW-1185">Reference proteome</keyword>
<gene>
    <name evidence="3" type="ORF">CCAM_LOCUS27776</name>
</gene>